<keyword evidence="6 16" id="KW-0503">Monooxygenase</keyword>
<organism evidence="16 17">
    <name type="scientific">Athelia psychrophila</name>
    <dbReference type="NCBI Taxonomy" id="1759441"/>
    <lineage>
        <taxon>Eukaryota</taxon>
        <taxon>Fungi</taxon>
        <taxon>Dikarya</taxon>
        <taxon>Basidiomycota</taxon>
        <taxon>Agaricomycotina</taxon>
        <taxon>Agaricomycetes</taxon>
        <taxon>Agaricomycetidae</taxon>
        <taxon>Atheliales</taxon>
        <taxon>Atheliaceae</taxon>
        <taxon>Athelia</taxon>
    </lineage>
</organism>
<feature type="signal peptide" evidence="14">
    <location>
        <begin position="1"/>
        <end position="21"/>
    </location>
</feature>
<comment type="cofactor">
    <cofactor evidence="1">
        <name>Cu(2+)</name>
        <dbReference type="ChEBI" id="CHEBI:29036"/>
    </cofactor>
</comment>
<protein>
    <recommendedName>
        <fullName evidence="12">lytic cellulose monooxygenase (C4-dehydrogenating)</fullName>
        <ecNumber evidence="12">1.14.99.56</ecNumber>
    </recommendedName>
</protein>
<keyword evidence="8" id="KW-0119">Carbohydrate metabolism</keyword>
<evidence type="ECO:0000256" key="3">
    <source>
        <dbReference type="ARBA" id="ARBA00023001"/>
    </source>
</evidence>
<reference evidence="16 17" key="1">
    <citation type="journal article" date="2016" name="Mol. Biol. Evol.">
        <title>Comparative Genomics of Early-Diverging Mushroom-Forming Fungi Provides Insights into the Origins of Lignocellulose Decay Capabilities.</title>
        <authorList>
            <person name="Nagy L.G."/>
            <person name="Riley R."/>
            <person name="Tritt A."/>
            <person name="Adam C."/>
            <person name="Daum C."/>
            <person name="Floudas D."/>
            <person name="Sun H."/>
            <person name="Yadav J.S."/>
            <person name="Pangilinan J."/>
            <person name="Larsson K.H."/>
            <person name="Matsuura K."/>
            <person name="Barry K."/>
            <person name="Labutti K."/>
            <person name="Kuo R."/>
            <person name="Ohm R.A."/>
            <person name="Bhattacharya S.S."/>
            <person name="Shirouzu T."/>
            <person name="Yoshinaga Y."/>
            <person name="Martin F.M."/>
            <person name="Grigoriev I.V."/>
            <person name="Hibbett D.S."/>
        </authorList>
    </citation>
    <scope>NUCLEOTIDE SEQUENCE [LARGE SCALE GENOMIC DNA]</scope>
    <source>
        <strain evidence="16 17">CBS 109695</strain>
    </source>
</reference>
<dbReference type="EC" id="1.14.99.56" evidence="12"/>
<evidence type="ECO:0000256" key="13">
    <source>
        <dbReference type="SAM" id="MobiDB-lite"/>
    </source>
</evidence>
<dbReference type="STRING" id="436010.A0A165Y3N4"/>
<dbReference type="GO" id="GO:0030245">
    <property type="term" value="P:cellulose catabolic process"/>
    <property type="evidence" value="ECO:0007669"/>
    <property type="project" value="UniProtKB-KW"/>
</dbReference>
<evidence type="ECO:0000313" key="16">
    <source>
        <dbReference type="EMBL" id="KZP09170.1"/>
    </source>
</evidence>
<feature type="region of interest" description="Disordered" evidence="13">
    <location>
        <begin position="251"/>
        <end position="389"/>
    </location>
</feature>
<accession>A0A165Y3N4</accession>
<dbReference type="OrthoDB" id="4849160at2759"/>
<feature type="domain" description="Auxiliary Activity family 9 catalytic" evidence="15">
    <location>
        <begin position="22"/>
        <end position="233"/>
    </location>
</feature>
<feature type="chain" id="PRO_5007869172" description="lytic cellulose monooxygenase (C4-dehydrogenating)" evidence="14">
    <location>
        <begin position="22"/>
        <end position="389"/>
    </location>
</feature>
<comment type="similarity">
    <text evidence="10">Belongs to the polysaccharide monooxygenase AA9 family.</text>
</comment>
<proteinExistence type="inferred from homology"/>
<evidence type="ECO:0000256" key="8">
    <source>
        <dbReference type="ARBA" id="ARBA00023277"/>
    </source>
</evidence>
<dbReference type="PANTHER" id="PTHR33353">
    <property type="entry name" value="PUTATIVE (AFU_ORTHOLOGUE AFUA_1G12560)-RELATED"/>
    <property type="match status" value="1"/>
</dbReference>
<feature type="compositionally biased region" description="Polar residues" evidence="13">
    <location>
        <begin position="359"/>
        <end position="369"/>
    </location>
</feature>
<keyword evidence="9" id="KW-0624">Polysaccharide degradation</keyword>
<evidence type="ECO:0000256" key="14">
    <source>
        <dbReference type="SAM" id="SignalP"/>
    </source>
</evidence>
<evidence type="ECO:0000256" key="1">
    <source>
        <dbReference type="ARBA" id="ARBA00001973"/>
    </source>
</evidence>
<keyword evidence="14" id="KW-0732">Signal</keyword>
<dbReference type="InterPro" id="IPR049892">
    <property type="entry name" value="AA9"/>
</dbReference>
<evidence type="ECO:0000256" key="2">
    <source>
        <dbReference type="ARBA" id="ARBA00022723"/>
    </source>
</evidence>
<name>A0A165Y3N4_9AGAM</name>
<keyword evidence="2" id="KW-0479">Metal-binding</keyword>
<keyword evidence="17" id="KW-1185">Reference proteome</keyword>
<evidence type="ECO:0000256" key="5">
    <source>
        <dbReference type="ARBA" id="ARBA00023008"/>
    </source>
</evidence>
<dbReference type="Proteomes" id="UP000076532">
    <property type="component" value="Unassembled WGS sequence"/>
</dbReference>
<evidence type="ECO:0000256" key="11">
    <source>
        <dbReference type="ARBA" id="ARBA00045077"/>
    </source>
</evidence>
<dbReference type="GO" id="GO:0004497">
    <property type="term" value="F:monooxygenase activity"/>
    <property type="evidence" value="ECO:0007669"/>
    <property type="project" value="UniProtKB-KW"/>
</dbReference>
<dbReference type="PANTHER" id="PTHR33353:SF6">
    <property type="entry name" value="ENDOGLUCANASE IV"/>
    <property type="match status" value="1"/>
</dbReference>
<gene>
    <name evidence="16" type="ORF">FIBSPDRAFT_1051974</name>
</gene>
<dbReference type="GO" id="GO:0046872">
    <property type="term" value="F:metal ion binding"/>
    <property type="evidence" value="ECO:0007669"/>
    <property type="project" value="UniProtKB-KW"/>
</dbReference>
<evidence type="ECO:0000259" key="15">
    <source>
        <dbReference type="Pfam" id="PF03443"/>
    </source>
</evidence>
<sequence>MNTSPLNLLLTLLLLAHSVAAHGWVAKIEVASKTYNGNTPPSTTTPSVIRPVSTWTPVTGATSPSLNCGMNATKATQVATVAAGSELKIYWKTMMLPAQLWFHNTGPILTYMASCGSTACSSFDSTKAKWFKISELGQEPGKTTWYQANLMTGAPANVTVPSNLKAGNYLMRHEVINMGRADGATTGITEFFPSCSQLEITGSGTGAPEASELVSFPGAYTDKEPSIFDSAYNYVAGAYKFPGPAVAAFVSGSSSSGGSSNSSSSESSSKTAGSSSASATSAKAKSTKAASSTASVPAESTPAAASTPAESVATSSAKATNTKGSCKSKSTSSTKSTSQRKRSPAPAPESHSHPASDSYADSTLHTGSNSSGGRMRRHSRHARASHGSA</sequence>
<evidence type="ECO:0000256" key="10">
    <source>
        <dbReference type="ARBA" id="ARBA00044502"/>
    </source>
</evidence>
<keyword evidence="4" id="KW-0560">Oxidoreductase</keyword>
<dbReference type="Gene3D" id="2.70.50.70">
    <property type="match status" value="1"/>
</dbReference>
<comment type="catalytic activity">
    <reaction evidence="11">
        <text>[(1-&gt;4)-beta-D-glucosyl]n+m + reduced acceptor + O2 = 4-dehydro-beta-D-glucosyl-[(1-&gt;4)-beta-D-glucosyl]n-1 + [(1-&gt;4)-beta-D-glucosyl]m + acceptor + H2O.</text>
        <dbReference type="EC" id="1.14.99.56"/>
    </reaction>
</comment>
<feature type="compositionally biased region" description="Low complexity" evidence="13">
    <location>
        <begin position="251"/>
        <end position="337"/>
    </location>
</feature>
<dbReference type="CDD" id="cd21175">
    <property type="entry name" value="LPMO_AA9"/>
    <property type="match status" value="1"/>
</dbReference>
<dbReference type="InterPro" id="IPR005103">
    <property type="entry name" value="AA9_LPMO"/>
</dbReference>
<feature type="compositionally biased region" description="Basic residues" evidence="13">
    <location>
        <begin position="374"/>
        <end position="389"/>
    </location>
</feature>
<dbReference type="AlphaFoldDB" id="A0A165Y3N4"/>
<keyword evidence="5" id="KW-0186">Copper</keyword>
<evidence type="ECO:0000313" key="17">
    <source>
        <dbReference type="Proteomes" id="UP000076532"/>
    </source>
</evidence>
<evidence type="ECO:0000256" key="4">
    <source>
        <dbReference type="ARBA" id="ARBA00023002"/>
    </source>
</evidence>
<keyword evidence="3" id="KW-0136">Cellulose degradation</keyword>
<evidence type="ECO:0000256" key="7">
    <source>
        <dbReference type="ARBA" id="ARBA00023157"/>
    </source>
</evidence>
<evidence type="ECO:0000256" key="6">
    <source>
        <dbReference type="ARBA" id="ARBA00023033"/>
    </source>
</evidence>
<evidence type="ECO:0000256" key="9">
    <source>
        <dbReference type="ARBA" id="ARBA00023326"/>
    </source>
</evidence>
<dbReference type="EMBL" id="KV417706">
    <property type="protein sequence ID" value="KZP09170.1"/>
    <property type="molecule type" value="Genomic_DNA"/>
</dbReference>
<dbReference type="Pfam" id="PF03443">
    <property type="entry name" value="AA9"/>
    <property type="match status" value="1"/>
</dbReference>
<evidence type="ECO:0000256" key="12">
    <source>
        <dbReference type="ARBA" id="ARBA00047174"/>
    </source>
</evidence>
<keyword evidence="7" id="KW-1015">Disulfide bond</keyword>